<sequence>MSTAPVTPWYKQFWPWLLLGLLFTSITASSTLAVLAIRSADGMVQEDYYEHGRAINMILAKQQRAAELELAGDLRIDDQTGDITLDLAGDDRPERLILKLLFPTRDDRDQSFTLEHVRDGRYVGQAEERLAYRWYLQLQPDHDTPEWRLNGEATFPLDDTASLAPGGAG</sequence>
<protein>
    <recommendedName>
        <fullName evidence="4">Nitrogen fixation protein FixH</fullName>
    </recommendedName>
</protein>
<dbReference type="Pfam" id="PF05751">
    <property type="entry name" value="FixH"/>
    <property type="match status" value="1"/>
</dbReference>
<evidence type="ECO:0000313" key="2">
    <source>
        <dbReference type="EMBL" id="SDL99186.1"/>
    </source>
</evidence>
<dbReference type="RefSeq" id="WP_089658703.1">
    <property type="nucleotide sequence ID" value="NZ_FNGH01000008.1"/>
</dbReference>
<dbReference type="AlphaFoldDB" id="A0A1G9PK21"/>
<keyword evidence="1" id="KW-0472">Membrane</keyword>
<gene>
    <name evidence="2" type="ORF">SAMN05192555_108132</name>
</gene>
<dbReference type="Proteomes" id="UP000199107">
    <property type="component" value="Unassembled WGS sequence"/>
</dbReference>
<accession>A0A1G9PK21</accession>
<proteinExistence type="predicted"/>
<reference evidence="3" key="1">
    <citation type="submission" date="2016-10" db="EMBL/GenBank/DDBJ databases">
        <authorList>
            <person name="Varghese N."/>
            <person name="Submissions S."/>
        </authorList>
    </citation>
    <scope>NUCLEOTIDE SEQUENCE [LARGE SCALE GENOMIC DNA]</scope>
    <source>
        <strain evidence="3">AAP</strain>
    </source>
</reference>
<evidence type="ECO:0000256" key="1">
    <source>
        <dbReference type="SAM" id="Phobius"/>
    </source>
</evidence>
<keyword evidence="1" id="KW-1133">Transmembrane helix</keyword>
<dbReference type="EMBL" id="FNGH01000008">
    <property type="protein sequence ID" value="SDL99186.1"/>
    <property type="molecule type" value="Genomic_DNA"/>
</dbReference>
<organism evidence="2 3">
    <name type="scientific">Franzmannia pantelleriensis</name>
    <dbReference type="NCBI Taxonomy" id="48727"/>
    <lineage>
        <taxon>Bacteria</taxon>
        <taxon>Pseudomonadati</taxon>
        <taxon>Pseudomonadota</taxon>
        <taxon>Gammaproteobacteria</taxon>
        <taxon>Oceanospirillales</taxon>
        <taxon>Halomonadaceae</taxon>
        <taxon>Franzmannia</taxon>
    </lineage>
</organism>
<name>A0A1G9PK21_9GAMM</name>
<dbReference type="STRING" id="48727.SAMN05192555_108132"/>
<dbReference type="OrthoDB" id="5295180at2"/>
<keyword evidence="3" id="KW-1185">Reference proteome</keyword>
<dbReference type="InterPro" id="IPR008620">
    <property type="entry name" value="FixH"/>
</dbReference>
<feature type="transmembrane region" description="Helical" evidence="1">
    <location>
        <begin position="13"/>
        <end position="37"/>
    </location>
</feature>
<keyword evidence="1" id="KW-0812">Transmembrane</keyword>
<evidence type="ECO:0008006" key="4">
    <source>
        <dbReference type="Google" id="ProtNLM"/>
    </source>
</evidence>
<evidence type="ECO:0000313" key="3">
    <source>
        <dbReference type="Proteomes" id="UP000199107"/>
    </source>
</evidence>